<organism evidence="2 3">
    <name type="scientific">Trichogramma brassicae</name>
    <dbReference type="NCBI Taxonomy" id="86971"/>
    <lineage>
        <taxon>Eukaryota</taxon>
        <taxon>Metazoa</taxon>
        <taxon>Ecdysozoa</taxon>
        <taxon>Arthropoda</taxon>
        <taxon>Hexapoda</taxon>
        <taxon>Insecta</taxon>
        <taxon>Pterygota</taxon>
        <taxon>Neoptera</taxon>
        <taxon>Endopterygota</taxon>
        <taxon>Hymenoptera</taxon>
        <taxon>Apocrita</taxon>
        <taxon>Proctotrupomorpha</taxon>
        <taxon>Chalcidoidea</taxon>
        <taxon>Trichogrammatidae</taxon>
        <taxon>Trichogramma</taxon>
    </lineage>
</organism>
<reference evidence="2 3" key="1">
    <citation type="submission" date="2020-02" db="EMBL/GenBank/DDBJ databases">
        <authorList>
            <person name="Ferguson B K."/>
        </authorList>
    </citation>
    <scope>NUCLEOTIDE SEQUENCE [LARGE SCALE GENOMIC DNA]</scope>
</reference>
<keyword evidence="3" id="KW-1185">Reference proteome</keyword>
<evidence type="ECO:0000313" key="2">
    <source>
        <dbReference type="EMBL" id="CAB0045321.1"/>
    </source>
</evidence>
<protein>
    <submittedName>
        <fullName evidence="2">Uncharacterized protein</fullName>
    </submittedName>
</protein>
<accession>A0A6H5JC97</accession>
<dbReference type="Proteomes" id="UP000479190">
    <property type="component" value="Unassembled WGS sequence"/>
</dbReference>
<evidence type="ECO:0000313" key="3">
    <source>
        <dbReference type="Proteomes" id="UP000479190"/>
    </source>
</evidence>
<feature type="non-terminal residue" evidence="2">
    <location>
        <position position="1"/>
    </location>
</feature>
<gene>
    <name evidence="2" type="ORF">TBRA_LOCUS16849</name>
</gene>
<evidence type="ECO:0000256" key="1">
    <source>
        <dbReference type="SAM" id="MobiDB-lite"/>
    </source>
</evidence>
<feature type="non-terminal residue" evidence="2">
    <location>
        <position position="442"/>
    </location>
</feature>
<name>A0A6H5JC97_9HYME</name>
<dbReference type="AlphaFoldDB" id="A0A6H5JC97"/>
<sequence length="442" mass="49701">FEICPVRSSSSSSSGVGKILRAAAHPNCGNRACGMSAAADRKLARCRYNCLALYTFTPSSHIHALQFIECENENSMIIYIYEQLLTHRPDVVRNTGGGGGGQELRYCIDTKRIERHRYDVLALSYAYGIQRRLLRASRPATERERIGGEGKIAKRERKLADSKQVETGKPMQTRLECTYSTGSARGSKSGAESWFTITRSNYISHTRDALRGSARRPTGRRDGAFAKTAASTPETIPLPRYIRISCVERVPTALMTAAYCLLRALLYKLSTGASSSDRQIISTRKSMSFMECDNDETRGKRVNTVIILLIESQLLICGKVKQVMGYCYDRVHINGPCEQFSRTRSNSKRRERVRISKMLAESFVPTRSLSKHPRASFFTPCGCDPNPMRVVVLNQRRRMRYSGCCRPRLRMLLSCVRDTVSPEMGLNPGDSESRAIIRVHRD</sequence>
<proteinExistence type="predicted"/>
<dbReference type="EMBL" id="CADCXV010001560">
    <property type="protein sequence ID" value="CAB0045321.1"/>
    <property type="molecule type" value="Genomic_DNA"/>
</dbReference>
<feature type="region of interest" description="Disordered" evidence="1">
    <location>
        <begin position="208"/>
        <end position="228"/>
    </location>
</feature>